<dbReference type="PANTHER" id="PTHR46523">
    <property type="entry name" value="DCTP PYROPHOSPHATASE 1"/>
    <property type="match status" value="1"/>
</dbReference>
<dbReference type="RefSeq" id="WP_126029559.1">
    <property type="nucleotide sequence ID" value="NZ_QXGJ01000002.1"/>
</dbReference>
<dbReference type="SUPFAM" id="SSF101386">
    <property type="entry name" value="all-alpha NTP pyrophosphatases"/>
    <property type="match status" value="1"/>
</dbReference>
<dbReference type="PANTHER" id="PTHR46523:SF1">
    <property type="entry name" value="DCTP PYROPHOSPHATASE 1"/>
    <property type="match status" value="1"/>
</dbReference>
<keyword evidence="2" id="KW-0378">Hydrolase</keyword>
<dbReference type="Pfam" id="PF12643">
    <property type="entry name" value="MazG-like"/>
    <property type="match status" value="1"/>
</dbReference>
<evidence type="ECO:0000256" key="1">
    <source>
        <dbReference type="SAM" id="MobiDB-lite"/>
    </source>
</evidence>
<dbReference type="EMBL" id="QXGJ01000002">
    <property type="protein sequence ID" value="RSX52036.1"/>
    <property type="molecule type" value="Genomic_DNA"/>
</dbReference>
<organism evidence="2 3">
    <name type="scientific">Bifidobacterium callimiconis</name>
    <dbReference type="NCBI Taxonomy" id="2306973"/>
    <lineage>
        <taxon>Bacteria</taxon>
        <taxon>Bacillati</taxon>
        <taxon>Actinomycetota</taxon>
        <taxon>Actinomycetes</taxon>
        <taxon>Bifidobacteriales</taxon>
        <taxon>Bifidobacteriaceae</taxon>
        <taxon>Bifidobacterium</taxon>
    </lineage>
</organism>
<dbReference type="InterPro" id="IPR052555">
    <property type="entry name" value="dCTP_Pyrophosphatase"/>
</dbReference>
<comment type="caution">
    <text evidence="2">The sequence shown here is derived from an EMBL/GenBank/DDBJ whole genome shotgun (WGS) entry which is preliminary data.</text>
</comment>
<reference evidence="2 3" key="1">
    <citation type="submission" date="2018-09" db="EMBL/GenBank/DDBJ databases">
        <title>Characterization of the phylogenetic diversity of five novel species belonging to the genus Bifidobacterium.</title>
        <authorList>
            <person name="Lugli G.A."/>
            <person name="Duranti S."/>
            <person name="Milani C."/>
        </authorList>
    </citation>
    <scope>NUCLEOTIDE SEQUENCE [LARGE SCALE GENOMIC DNA]</scope>
    <source>
        <strain evidence="2 3">2028B</strain>
    </source>
</reference>
<sequence length="133" mass="15055">MISEDTIQAIRDFVRERDWSRFHTPENLTKSISIEAAELLECYQWSPQMPPLDEEHVREELADVLIYCIMLADRLGVDMDDIVTAKLAKTRAKYPASAVRDHPDEAIRRHWAARGESAGGGVSASENEDRSAN</sequence>
<dbReference type="Proteomes" id="UP000288607">
    <property type="component" value="Unassembled WGS sequence"/>
</dbReference>
<name>A0A430FGR1_9BIFI</name>
<keyword evidence="3" id="KW-1185">Reference proteome</keyword>
<dbReference type="CDD" id="cd11537">
    <property type="entry name" value="NTP-PPase_RS21-C6_like"/>
    <property type="match status" value="1"/>
</dbReference>
<proteinExistence type="predicted"/>
<dbReference type="InterPro" id="IPR025984">
    <property type="entry name" value="DCTPP"/>
</dbReference>
<dbReference type="Gene3D" id="1.10.287.1080">
    <property type="entry name" value="MazG-like"/>
    <property type="match status" value="1"/>
</dbReference>
<dbReference type="GO" id="GO:0009143">
    <property type="term" value="P:nucleoside triphosphate catabolic process"/>
    <property type="evidence" value="ECO:0007669"/>
    <property type="project" value="InterPro"/>
</dbReference>
<feature type="compositionally biased region" description="Basic and acidic residues" evidence="1">
    <location>
        <begin position="99"/>
        <end position="108"/>
    </location>
</feature>
<dbReference type="AlphaFoldDB" id="A0A430FGR1"/>
<evidence type="ECO:0000313" key="3">
    <source>
        <dbReference type="Proteomes" id="UP000288607"/>
    </source>
</evidence>
<dbReference type="OrthoDB" id="9791898at2"/>
<accession>A0A430FGR1</accession>
<gene>
    <name evidence="2" type="ORF">D2E23_0643</name>
</gene>
<feature type="region of interest" description="Disordered" evidence="1">
    <location>
        <begin position="94"/>
        <end position="133"/>
    </location>
</feature>
<evidence type="ECO:0000313" key="2">
    <source>
        <dbReference type="EMBL" id="RSX52036.1"/>
    </source>
</evidence>
<dbReference type="GO" id="GO:0047429">
    <property type="term" value="F:nucleoside triphosphate diphosphatase activity"/>
    <property type="evidence" value="ECO:0007669"/>
    <property type="project" value="InterPro"/>
</dbReference>
<protein>
    <submittedName>
        <fullName evidence="2">MazG nucleotide pyrophosphohydrolase</fullName>
    </submittedName>
</protein>